<keyword evidence="4" id="KW-1185">Reference proteome</keyword>
<feature type="region of interest" description="Disordered" evidence="1">
    <location>
        <begin position="23"/>
        <end position="46"/>
    </location>
</feature>
<reference evidence="3 4" key="1">
    <citation type="journal article" date="2019" name="Int. J. Syst. Evol. Microbiol.">
        <title>The Global Catalogue of Microorganisms (GCM) 10K type strain sequencing project: providing services to taxonomists for standard genome sequencing and annotation.</title>
        <authorList>
            <consortium name="The Broad Institute Genomics Platform"/>
            <consortium name="The Broad Institute Genome Sequencing Center for Infectious Disease"/>
            <person name="Wu L."/>
            <person name="Ma J."/>
        </authorList>
    </citation>
    <scope>NUCLEOTIDE SEQUENCE [LARGE SCALE GENOMIC DNA]</scope>
    <source>
        <strain evidence="3 4">JCM 13518</strain>
    </source>
</reference>
<evidence type="ECO:0008006" key="5">
    <source>
        <dbReference type="Google" id="ProtNLM"/>
    </source>
</evidence>
<dbReference type="RefSeq" id="WP_344202226.1">
    <property type="nucleotide sequence ID" value="NZ_BAAAME010000004.1"/>
</dbReference>
<evidence type="ECO:0000313" key="3">
    <source>
        <dbReference type="EMBL" id="GAA1744323.1"/>
    </source>
</evidence>
<protein>
    <recommendedName>
        <fullName evidence="5">PknH-like extracellular domain-containing protein</fullName>
    </recommendedName>
</protein>
<proteinExistence type="predicted"/>
<dbReference type="EMBL" id="BAAAME010000004">
    <property type="protein sequence ID" value="GAA1744323.1"/>
    <property type="molecule type" value="Genomic_DNA"/>
</dbReference>
<name>A0ABN2JZ20_9ACTN</name>
<evidence type="ECO:0000256" key="1">
    <source>
        <dbReference type="SAM" id="MobiDB-lite"/>
    </source>
</evidence>
<feature type="chain" id="PRO_5047361593" description="PknH-like extracellular domain-containing protein" evidence="2">
    <location>
        <begin position="22"/>
        <end position="243"/>
    </location>
</feature>
<evidence type="ECO:0000313" key="4">
    <source>
        <dbReference type="Proteomes" id="UP001501057"/>
    </source>
</evidence>
<comment type="caution">
    <text evidence="3">The sequence shown here is derived from an EMBL/GenBank/DDBJ whole genome shotgun (WGS) entry which is preliminary data.</text>
</comment>
<organism evidence="3 4">
    <name type="scientific">Aeromicrobium alkaliterrae</name>
    <dbReference type="NCBI Taxonomy" id="302168"/>
    <lineage>
        <taxon>Bacteria</taxon>
        <taxon>Bacillati</taxon>
        <taxon>Actinomycetota</taxon>
        <taxon>Actinomycetes</taxon>
        <taxon>Propionibacteriales</taxon>
        <taxon>Nocardioidaceae</taxon>
        <taxon>Aeromicrobium</taxon>
    </lineage>
</organism>
<keyword evidence="2" id="KW-0732">Signal</keyword>
<evidence type="ECO:0000256" key="2">
    <source>
        <dbReference type="SAM" id="SignalP"/>
    </source>
</evidence>
<feature type="signal peptide" evidence="2">
    <location>
        <begin position="1"/>
        <end position="21"/>
    </location>
</feature>
<accession>A0ABN2JZ20</accession>
<gene>
    <name evidence="3" type="ORF">GCM10009710_25480</name>
</gene>
<sequence>MTTWRNAVVSAAAVLALGVLAACGGGDPDPEPSPDPSPSKEQEGREITGQLLRSALLRIDDIPAGLGTDFASARQAEVTGADSVTDGPEECSEYLEAEYGGEETDRFDDEYRDDVAVTAVYTSIRSFEDGDVDDELEAIRDIFAVCDRFEITPADQPIEVTTTLDDFADLDGFEDIGEDGLRLTFALSVDGAPTRTMYYHFIQIGDFVAQAGGQVAADGDPAPFLDLVLVAEEKLQDLVDEVG</sequence>
<dbReference type="Proteomes" id="UP001501057">
    <property type="component" value="Unassembled WGS sequence"/>
</dbReference>
<dbReference type="PROSITE" id="PS51257">
    <property type="entry name" value="PROKAR_LIPOPROTEIN"/>
    <property type="match status" value="1"/>
</dbReference>